<keyword evidence="2" id="KW-1185">Reference proteome</keyword>
<evidence type="ECO:0000313" key="1">
    <source>
        <dbReference type="EMBL" id="GIZ04559.1"/>
    </source>
</evidence>
<name>A0AAV4YDH9_CAEEX</name>
<reference evidence="1 2" key="1">
    <citation type="submission" date="2021-06" db="EMBL/GenBank/DDBJ databases">
        <title>Caerostris extrusa draft genome.</title>
        <authorList>
            <person name="Kono N."/>
            <person name="Arakawa K."/>
        </authorList>
    </citation>
    <scope>NUCLEOTIDE SEQUENCE [LARGE SCALE GENOMIC DNA]</scope>
</reference>
<comment type="caution">
    <text evidence="1">The sequence shown here is derived from an EMBL/GenBank/DDBJ whole genome shotgun (WGS) entry which is preliminary data.</text>
</comment>
<accession>A0AAV4YDH9</accession>
<dbReference type="EMBL" id="BPLR01001757">
    <property type="protein sequence ID" value="GIZ04559.1"/>
    <property type="molecule type" value="Genomic_DNA"/>
</dbReference>
<dbReference type="Proteomes" id="UP001054945">
    <property type="component" value="Unassembled WGS sequence"/>
</dbReference>
<organism evidence="1 2">
    <name type="scientific">Caerostris extrusa</name>
    <name type="common">Bark spider</name>
    <name type="synonym">Caerostris bankana</name>
    <dbReference type="NCBI Taxonomy" id="172846"/>
    <lineage>
        <taxon>Eukaryota</taxon>
        <taxon>Metazoa</taxon>
        <taxon>Ecdysozoa</taxon>
        <taxon>Arthropoda</taxon>
        <taxon>Chelicerata</taxon>
        <taxon>Arachnida</taxon>
        <taxon>Araneae</taxon>
        <taxon>Araneomorphae</taxon>
        <taxon>Entelegynae</taxon>
        <taxon>Araneoidea</taxon>
        <taxon>Araneidae</taxon>
        <taxon>Caerostris</taxon>
    </lineage>
</organism>
<gene>
    <name evidence="1" type="ORF">CEXT_566061</name>
</gene>
<proteinExistence type="predicted"/>
<dbReference type="AlphaFoldDB" id="A0AAV4YDH9"/>
<evidence type="ECO:0000313" key="2">
    <source>
        <dbReference type="Proteomes" id="UP001054945"/>
    </source>
</evidence>
<sequence>MLFLSSGRSGLVDIILLSELRESHVRKLIKAIPKTSALMPRRGHDKSVDIEGRCGAWKDGSADTLIKLSVGGLCADIILLSEPRESCPKADKAIPKTSALMPRRAMSKSVDIEGSSGRSGLADIALLSELRELMSGKPIKPVPKTSALMPRRATIQAGVALVDIILLSELRESHVRKADKAIPKLLHLCQEGHDKSVDIEGRCGAWKDGSADTF</sequence>
<protein>
    <submittedName>
        <fullName evidence="1">Uncharacterized protein</fullName>
    </submittedName>
</protein>